<dbReference type="Proteomes" id="UP000467249">
    <property type="component" value="Chromosome"/>
</dbReference>
<dbReference type="AlphaFoldDB" id="A0A6N4W624"/>
<evidence type="ECO:0000313" key="3">
    <source>
        <dbReference type="Proteomes" id="UP000467249"/>
    </source>
</evidence>
<reference evidence="2 3" key="1">
    <citation type="journal article" date="2019" name="Emerg. Microbes Infect.">
        <title>Comprehensive subspecies identification of 175 nontuberculous mycobacteria species based on 7547 genomic profiles.</title>
        <authorList>
            <person name="Matsumoto Y."/>
            <person name="Kinjo T."/>
            <person name="Motooka D."/>
            <person name="Nabeya D."/>
            <person name="Jung N."/>
            <person name="Uechi K."/>
            <person name="Horii T."/>
            <person name="Iida T."/>
            <person name="Fujita J."/>
            <person name="Nakamura S."/>
        </authorList>
    </citation>
    <scope>NUCLEOTIDE SEQUENCE [LARGE SCALE GENOMIC DNA]</scope>
    <source>
        <strain evidence="2 3">JCM 30275</strain>
    </source>
</reference>
<protein>
    <submittedName>
        <fullName evidence="2">Uncharacterized protein</fullName>
    </submittedName>
</protein>
<keyword evidence="3" id="KW-1185">Reference proteome</keyword>
<organism evidence="2 3">
    <name type="scientific">Mycolicibacterium anyangense</name>
    <dbReference type="NCBI Taxonomy" id="1431246"/>
    <lineage>
        <taxon>Bacteria</taxon>
        <taxon>Bacillati</taxon>
        <taxon>Actinomycetota</taxon>
        <taxon>Actinomycetes</taxon>
        <taxon>Mycobacteriales</taxon>
        <taxon>Mycobacteriaceae</taxon>
        <taxon>Mycolicibacterium</taxon>
    </lineage>
</organism>
<evidence type="ECO:0000313" key="2">
    <source>
        <dbReference type="EMBL" id="BBZ77430.1"/>
    </source>
</evidence>
<evidence type="ECO:0000256" key="1">
    <source>
        <dbReference type="SAM" id="MobiDB-lite"/>
    </source>
</evidence>
<dbReference type="KEGG" id="many:MANY_27670"/>
<name>A0A6N4W624_9MYCO</name>
<feature type="compositionally biased region" description="Basic and acidic residues" evidence="1">
    <location>
        <begin position="1"/>
        <end position="15"/>
    </location>
</feature>
<gene>
    <name evidence="2" type="ORF">MANY_27670</name>
</gene>
<proteinExistence type="predicted"/>
<accession>A0A6N4W624</accession>
<feature type="region of interest" description="Disordered" evidence="1">
    <location>
        <begin position="1"/>
        <end position="67"/>
    </location>
</feature>
<sequence length="67" mass="7422">MREFQGGFSRREDPVAQRAHQSADDVTVESVPHDQGSLVPEQDSDEGIGVALARNQQYRGPHYASLK</sequence>
<dbReference type="EMBL" id="AP022620">
    <property type="protein sequence ID" value="BBZ77430.1"/>
    <property type="molecule type" value="Genomic_DNA"/>
</dbReference>